<evidence type="ECO:0000256" key="6">
    <source>
        <dbReference type="ARBA" id="ARBA00022691"/>
    </source>
</evidence>
<evidence type="ECO:0000256" key="3">
    <source>
        <dbReference type="ARBA" id="ARBA00022490"/>
    </source>
</evidence>
<reference evidence="18" key="1">
    <citation type="submission" date="2019-05" db="EMBL/GenBank/DDBJ databases">
        <title>Annotation for the trematode Paragonimus heterotremus.</title>
        <authorList>
            <person name="Choi Y.-J."/>
        </authorList>
    </citation>
    <scope>NUCLEOTIDE SEQUENCE</scope>
    <source>
        <strain evidence="18">LC</strain>
    </source>
</reference>
<evidence type="ECO:0000256" key="13">
    <source>
        <dbReference type="ARBA" id="ARBA00093635"/>
    </source>
</evidence>
<dbReference type="GO" id="GO:0005737">
    <property type="term" value="C:cytoplasm"/>
    <property type="evidence" value="ECO:0007669"/>
    <property type="project" value="UniProtKB-SubCell"/>
</dbReference>
<organism evidence="18 19">
    <name type="scientific">Paragonimus heterotremus</name>
    <dbReference type="NCBI Taxonomy" id="100268"/>
    <lineage>
        <taxon>Eukaryota</taxon>
        <taxon>Metazoa</taxon>
        <taxon>Spiralia</taxon>
        <taxon>Lophotrochozoa</taxon>
        <taxon>Platyhelminthes</taxon>
        <taxon>Trematoda</taxon>
        <taxon>Digenea</taxon>
        <taxon>Plagiorchiida</taxon>
        <taxon>Troglotremata</taxon>
        <taxon>Troglotrematidae</taxon>
        <taxon>Paragonimus</taxon>
    </lineage>
</organism>
<dbReference type="PANTHER" id="PTHR46165">
    <property type="entry name" value="SET AND MYND DOMAIN-CONTAINING PROTEIN 4"/>
    <property type="match status" value="1"/>
</dbReference>
<dbReference type="InterPro" id="IPR052097">
    <property type="entry name" value="SET-MYND_domain_protein"/>
</dbReference>
<evidence type="ECO:0000259" key="16">
    <source>
        <dbReference type="PROSITE" id="PS50280"/>
    </source>
</evidence>
<keyword evidence="7" id="KW-0479">Metal-binding</keyword>
<evidence type="ECO:0000256" key="5">
    <source>
        <dbReference type="ARBA" id="ARBA00022679"/>
    </source>
</evidence>
<comment type="subcellular location">
    <subcellularLocation>
        <location evidence="2">Cytoplasm</location>
    </subcellularLocation>
    <subcellularLocation>
        <location evidence="1">Nucleus</location>
    </subcellularLocation>
</comment>
<dbReference type="GO" id="GO:0008168">
    <property type="term" value="F:methyltransferase activity"/>
    <property type="evidence" value="ECO:0007669"/>
    <property type="project" value="UniProtKB-KW"/>
</dbReference>
<dbReference type="Pfam" id="PF01753">
    <property type="entry name" value="zf-MYND"/>
    <property type="match status" value="1"/>
</dbReference>
<keyword evidence="6" id="KW-0949">S-adenosyl-L-methionine</keyword>
<evidence type="ECO:0000256" key="11">
    <source>
        <dbReference type="ARBA" id="ARBA00048985"/>
    </source>
</evidence>
<gene>
    <name evidence="18" type="ORF">PHET_07584</name>
</gene>
<proteinExistence type="predicted"/>
<evidence type="ECO:0000256" key="14">
    <source>
        <dbReference type="ARBA" id="ARBA00093680"/>
    </source>
</evidence>
<dbReference type="Proteomes" id="UP000748531">
    <property type="component" value="Unassembled WGS sequence"/>
</dbReference>
<name>A0A8J4SMS8_9TREM</name>
<dbReference type="PROSITE" id="PS50865">
    <property type="entry name" value="ZF_MYND_2"/>
    <property type="match status" value="1"/>
</dbReference>
<keyword evidence="9" id="KW-0862">Zinc</keyword>
<evidence type="ECO:0000256" key="12">
    <source>
        <dbReference type="ARBA" id="ARBA00093423"/>
    </source>
</evidence>
<dbReference type="PROSITE" id="PS50280">
    <property type="entry name" value="SET"/>
    <property type="match status" value="1"/>
</dbReference>
<dbReference type="PANTHER" id="PTHR46165:SF2">
    <property type="entry name" value="SET AND MYND DOMAIN-CONTAINING PROTEIN 4"/>
    <property type="match status" value="1"/>
</dbReference>
<evidence type="ECO:0000256" key="1">
    <source>
        <dbReference type="ARBA" id="ARBA00004123"/>
    </source>
</evidence>
<evidence type="ECO:0000313" key="18">
    <source>
        <dbReference type="EMBL" id="KAF5399330.1"/>
    </source>
</evidence>
<dbReference type="InterPro" id="IPR001214">
    <property type="entry name" value="SET_dom"/>
</dbReference>
<evidence type="ECO:0000313" key="19">
    <source>
        <dbReference type="Proteomes" id="UP000748531"/>
    </source>
</evidence>
<dbReference type="SUPFAM" id="SSF48452">
    <property type="entry name" value="TPR-like"/>
    <property type="match status" value="1"/>
</dbReference>
<dbReference type="Gene3D" id="2.170.270.10">
    <property type="entry name" value="SET domain"/>
    <property type="match status" value="1"/>
</dbReference>
<comment type="catalytic activity">
    <reaction evidence="11">
        <text>L-lysyl-[protein] + S-adenosyl-L-methionine = N(6)-methyl-L-lysyl-[protein] + S-adenosyl-L-homocysteine + H(+)</text>
        <dbReference type="Rhea" id="RHEA:51736"/>
        <dbReference type="Rhea" id="RHEA-COMP:9752"/>
        <dbReference type="Rhea" id="RHEA-COMP:13053"/>
        <dbReference type="ChEBI" id="CHEBI:15378"/>
        <dbReference type="ChEBI" id="CHEBI:29969"/>
        <dbReference type="ChEBI" id="CHEBI:57856"/>
        <dbReference type="ChEBI" id="CHEBI:59789"/>
        <dbReference type="ChEBI" id="CHEBI:61929"/>
    </reaction>
</comment>
<dbReference type="Gene3D" id="1.25.40.10">
    <property type="entry name" value="Tetratricopeptide repeat domain"/>
    <property type="match status" value="2"/>
</dbReference>
<protein>
    <recommendedName>
        <fullName evidence="13">Protein-lysine N-methyltransferase SMYD4</fullName>
    </recommendedName>
    <alternativeName>
        <fullName evidence="14">SET and MYND domain-containing protein 4</fullName>
    </alternativeName>
</protein>
<dbReference type="GO" id="GO:0032259">
    <property type="term" value="P:methylation"/>
    <property type="evidence" value="ECO:0007669"/>
    <property type="project" value="UniProtKB-KW"/>
</dbReference>
<evidence type="ECO:0000256" key="2">
    <source>
        <dbReference type="ARBA" id="ARBA00004496"/>
    </source>
</evidence>
<dbReference type="InterPro" id="IPR046341">
    <property type="entry name" value="SET_dom_sf"/>
</dbReference>
<dbReference type="GO" id="GO:0008270">
    <property type="term" value="F:zinc ion binding"/>
    <property type="evidence" value="ECO:0007669"/>
    <property type="project" value="UniProtKB-KW"/>
</dbReference>
<dbReference type="GO" id="GO:0042826">
    <property type="term" value="F:histone deacetylase binding"/>
    <property type="evidence" value="ECO:0007669"/>
    <property type="project" value="TreeGrafter"/>
</dbReference>
<evidence type="ECO:0000256" key="8">
    <source>
        <dbReference type="ARBA" id="ARBA00022771"/>
    </source>
</evidence>
<feature type="domain" description="SET" evidence="16">
    <location>
        <begin position="269"/>
        <end position="665"/>
    </location>
</feature>
<comment type="caution">
    <text evidence="18">The sequence shown here is derived from an EMBL/GenBank/DDBJ whole genome shotgun (WGS) entry which is preliminary data.</text>
</comment>
<evidence type="ECO:0000259" key="17">
    <source>
        <dbReference type="PROSITE" id="PS50865"/>
    </source>
</evidence>
<evidence type="ECO:0000256" key="15">
    <source>
        <dbReference type="PROSITE-ProRule" id="PRU00134"/>
    </source>
</evidence>
<keyword evidence="19" id="KW-1185">Reference proteome</keyword>
<evidence type="ECO:0000256" key="10">
    <source>
        <dbReference type="ARBA" id="ARBA00023242"/>
    </source>
</evidence>
<dbReference type="CDD" id="cd10536">
    <property type="entry name" value="SET_SMYD4"/>
    <property type="match status" value="1"/>
</dbReference>
<dbReference type="AlphaFoldDB" id="A0A8J4SMS8"/>
<dbReference type="Pfam" id="PF00856">
    <property type="entry name" value="SET"/>
    <property type="match status" value="1"/>
</dbReference>
<keyword evidence="8 15" id="KW-0863">Zinc-finger</keyword>
<dbReference type="GO" id="GO:0005634">
    <property type="term" value="C:nucleus"/>
    <property type="evidence" value="ECO:0007669"/>
    <property type="project" value="UniProtKB-SubCell"/>
</dbReference>
<dbReference type="InterPro" id="IPR011990">
    <property type="entry name" value="TPR-like_helical_dom_sf"/>
</dbReference>
<dbReference type="SUPFAM" id="SSF82199">
    <property type="entry name" value="SET domain"/>
    <property type="match status" value="1"/>
</dbReference>
<evidence type="ECO:0000256" key="9">
    <source>
        <dbReference type="ARBA" id="ARBA00022833"/>
    </source>
</evidence>
<keyword evidence="4" id="KW-0489">Methyltransferase</keyword>
<dbReference type="InterPro" id="IPR044421">
    <property type="entry name" value="SMYD4_SET"/>
</dbReference>
<dbReference type="InterPro" id="IPR002893">
    <property type="entry name" value="Znf_MYND"/>
</dbReference>
<comment type="function">
    <text evidence="12">Protein-lysine N-methyltransferase. Monomethylates PRMT5, modulating its transcriptional activity. May also act as a histone methyltransferase. Plays a critical role in cardiac development. Acts as a key epigenetic regulator of gene expression during cardiac development via its dual activities as a methyltransferase and negative regulator of HDAC1.</text>
</comment>
<dbReference type="EMBL" id="LUCH01004141">
    <property type="protein sequence ID" value="KAF5399330.1"/>
    <property type="molecule type" value="Genomic_DNA"/>
</dbReference>
<feature type="domain" description="MYND-type" evidence="17">
    <location>
        <begin position="315"/>
        <end position="376"/>
    </location>
</feature>
<keyword evidence="3" id="KW-0963">Cytoplasm</keyword>
<dbReference type="OrthoDB" id="5945798at2759"/>
<evidence type="ECO:0000256" key="7">
    <source>
        <dbReference type="ARBA" id="ARBA00022723"/>
    </source>
</evidence>
<accession>A0A8J4SMS8</accession>
<keyword evidence="5" id="KW-0808">Transferase</keyword>
<evidence type="ECO:0000256" key="4">
    <source>
        <dbReference type="ARBA" id="ARBA00022603"/>
    </source>
</evidence>
<sequence length="839" mass="93931">MSTNLHPDFIRFSEVVVKAIATAWDDKLVDFQSDGRPKLWPPNFTSCRTDFDRVTVLLNLPEVRCFSLEPASVSDACHSNLKTDSRSTELRELGNQAWRANNVATALILYTKAIFYASTSEVKALAFANRSCVLARLGAHSAVLEDIDRAIQYHYPSGQLCRLLVRRAQALLNLNNVDEAYVAFLKAKELLTNALENSIGLTKLIETGMKQCGVISAQSDVGDFSFVSRIPPLYVCHPDPPVPSNSTETKKTAGESLSNLSGAISSQSDMFKVSYLDETVEWQVVANKLIKPGELILIDTPYARRIHDDQVFDYCYRCFRRSINLFPCRGCSEVGFCSVACEEASWAPLWFEDGTDKEGLELFIGQSRHPSHRFECGQVHRLCLRDYAGWKHMRSQPPPVIASEFLKSYHAQLRECSVDSCVGGPMVAWLSFAVVARTNPVNLRDLAQNITDSTSTVMKEPSPFPLLAFSGARHRPACGLQADDYSTVGWLTSNSNKRTPHDLWQRTVAAVFLTHCLSAGGYPLDWDPDRCLQDPTSLSFWPPDTRLPASWAAACILHQVQAIASNAHSFSTEYYCCCTEIVDDSKWVTKPVSRQPSILKRDCSPGVELSNLNTCEVGSALYPVLSLINHSCNPNVAHVYLANGDCGLYALRVIRAGEALYGNYGYHYATHPLAERRRLLLDQYCFECQCEACLENWSNLNLDLKLRCRQCCGLIDLSKNATSVSCPNTISANIQSECRCSKSVQRTSIKLYNKLYKSFQELCTQIPMDFMDKQFHRLSGKFLDKQIAKVSHMLDLGAFEGVLVRPAMPFDYLQELLKVLLNLRYGCVFMLSDLLKPIN</sequence>
<keyword evidence="10" id="KW-0539">Nucleus</keyword>